<proteinExistence type="predicted"/>
<evidence type="ECO:0000313" key="4">
    <source>
        <dbReference type="Proteomes" id="UP000239757"/>
    </source>
</evidence>
<dbReference type="Proteomes" id="UP000239757">
    <property type="component" value="Unassembled WGS sequence"/>
</dbReference>
<feature type="transmembrane region" description="Helical" evidence="2">
    <location>
        <begin position="75"/>
        <end position="95"/>
    </location>
</feature>
<keyword evidence="2" id="KW-0472">Membrane</keyword>
<evidence type="ECO:0000256" key="2">
    <source>
        <dbReference type="SAM" id="Phobius"/>
    </source>
</evidence>
<gene>
    <name evidence="3" type="ORF">GOBAR_AA18492</name>
</gene>
<feature type="transmembrane region" description="Helical" evidence="2">
    <location>
        <begin position="107"/>
        <end position="125"/>
    </location>
</feature>
<dbReference type="EMBL" id="KZ664970">
    <property type="protein sequence ID" value="PPS02158.1"/>
    <property type="molecule type" value="Genomic_DNA"/>
</dbReference>
<accession>A0A2P5XFN5</accession>
<dbReference type="PANTHER" id="PTHR36064">
    <property type="entry name" value="EMBRYO DEFECTIVE 2735"/>
    <property type="match status" value="1"/>
</dbReference>
<keyword evidence="2" id="KW-0812">Transmembrane</keyword>
<feature type="region of interest" description="Disordered" evidence="1">
    <location>
        <begin position="162"/>
        <end position="194"/>
    </location>
</feature>
<feature type="compositionally biased region" description="Basic and acidic residues" evidence="1">
    <location>
        <begin position="162"/>
        <end position="188"/>
    </location>
</feature>
<organism evidence="3 4">
    <name type="scientific">Gossypium barbadense</name>
    <name type="common">Sea Island cotton</name>
    <name type="synonym">Hibiscus barbadensis</name>
    <dbReference type="NCBI Taxonomy" id="3634"/>
    <lineage>
        <taxon>Eukaryota</taxon>
        <taxon>Viridiplantae</taxon>
        <taxon>Streptophyta</taxon>
        <taxon>Embryophyta</taxon>
        <taxon>Tracheophyta</taxon>
        <taxon>Spermatophyta</taxon>
        <taxon>Magnoliopsida</taxon>
        <taxon>eudicotyledons</taxon>
        <taxon>Gunneridae</taxon>
        <taxon>Pentapetalae</taxon>
        <taxon>rosids</taxon>
        <taxon>malvids</taxon>
        <taxon>Malvales</taxon>
        <taxon>Malvaceae</taxon>
        <taxon>Malvoideae</taxon>
        <taxon>Gossypium</taxon>
    </lineage>
</organism>
<protein>
    <submittedName>
        <fullName evidence="3">Uncharacterized protein</fullName>
    </submittedName>
</protein>
<sequence length="194" mass="21817">MVFGDGFGRKRGKDAFRGVGEVFRRKGLRQQRRREELFGGHENGSFGGKRGEIAKEEMEALIVGRKTQHRSNIHMLAWLPAFSTTASMFTILSIYKALNTTIVPHQLSAILLLCFSFSSFLKFSLDQTAYIPKSELGPENLEKVLKEASRLYAATWVRDIGPDLRPKDYKKDDGTEGKSNGDKSRSTEIEPSTL</sequence>
<evidence type="ECO:0000313" key="3">
    <source>
        <dbReference type="EMBL" id="PPS02158.1"/>
    </source>
</evidence>
<dbReference type="AlphaFoldDB" id="A0A2P5XFN5"/>
<keyword evidence="2" id="KW-1133">Transmembrane helix</keyword>
<dbReference type="OrthoDB" id="514706at2759"/>
<reference evidence="3 4" key="1">
    <citation type="submission" date="2015-01" db="EMBL/GenBank/DDBJ databases">
        <title>Genome of allotetraploid Gossypium barbadense reveals genomic plasticity and fiber elongation in cotton evolution.</title>
        <authorList>
            <person name="Chen X."/>
            <person name="Liu X."/>
            <person name="Zhao B."/>
            <person name="Zheng H."/>
            <person name="Hu Y."/>
            <person name="Lu G."/>
            <person name="Yang C."/>
            <person name="Chen J."/>
            <person name="Shan C."/>
            <person name="Zhang L."/>
            <person name="Zhou Y."/>
            <person name="Wang L."/>
            <person name="Guo W."/>
            <person name="Bai Y."/>
            <person name="Ruan J."/>
            <person name="Shangguan X."/>
            <person name="Mao Y."/>
            <person name="Jiang J."/>
            <person name="Zhu Y."/>
            <person name="Lei J."/>
            <person name="Kang H."/>
            <person name="Chen S."/>
            <person name="He X."/>
            <person name="Wang R."/>
            <person name="Wang Y."/>
            <person name="Chen J."/>
            <person name="Wang L."/>
            <person name="Yu S."/>
            <person name="Wang B."/>
            <person name="Wei J."/>
            <person name="Song S."/>
            <person name="Lu X."/>
            <person name="Gao Z."/>
            <person name="Gu W."/>
            <person name="Deng X."/>
            <person name="Ma D."/>
            <person name="Wang S."/>
            <person name="Liang W."/>
            <person name="Fang L."/>
            <person name="Cai C."/>
            <person name="Zhu X."/>
            <person name="Zhou B."/>
            <person name="Zhang Y."/>
            <person name="Chen Z."/>
            <person name="Xu S."/>
            <person name="Zhu R."/>
            <person name="Wang S."/>
            <person name="Zhang T."/>
            <person name="Zhao G."/>
        </authorList>
    </citation>
    <scope>NUCLEOTIDE SEQUENCE [LARGE SCALE GENOMIC DNA]</scope>
    <source>
        <strain evidence="4">cv. Xinhai21</strain>
        <tissue evidence="3">Leaf</tissue>
    </source>
</reference>
<evidence type="ECO:0000256" key="1">
    <source>
        <dbReference type="SAM" id="MobiDB-lite"/>
    </source>
</evidence>
<name>A0A2P5XFN5_GOSBA</name>